<dbReference type="SUPFAM" id="SSF50475">
    <property type="entry name" value="FMN-binding split barrel"/>
    <property type="match status" value="1"/>
</dbReference>
<sequence>MKSEKAMGISKEKAQKELDVFLNNIKSVILSTVDKNGEPFASYSPFVEDEEGNFYVFISTAVKHSHNMYTTGKAHILFIEDESNTAHIYGRRRLYFNAKAEKFEPEDERFEKIATLFEKKLGDQGALVRSMVDSRIYKLTPYNGNIVLGFGAAYKLDKSNKKIETQRTMKGKAHSLTHEEGLKEHA</sequence>
<evidence type="ECO:0000259" key="2">
    <source>
        <dbReference type="Pfam" id="PF01243"/>
    </source>
</evidence>
<proteinExistence type="predicted"/>
<reference evidence="3 4" key="1">
    <citation type="submission" date="2017-10" db="EMBL/GenBank/DDBJ databases">
        <title>Genomics of the genus Arcobacter.</title>
        <authorList>
            <person name="Perez-Cataluna A."/>
            <person name="Figueras M.J."/>
        </authorList>
    </citation>
    <scope>NUCLEOTIDE SEQUENCE [LARGE SCALE GENOMIC DNA]</scope>
    <source>
        <strain evidence="3 4">CECT 8993</strain>
    </source>
</reference>
<keyword evidence="1" id="KW-0560">Oxidoreductase</keyword>
<dbReference type="RefSeq" id="WP_128978867.1">
    <property type="nucleotide sequence ID" value="NZ_PDKJ01000002.1"/>
</dbReference>
<dbReference type="InterPro" id="IPR052019">
    <property type="entry name" value="F420H2_bilvrd_red/Heme_oxyg"/>
</dbReference>
<evidence type="ECO:0000313" key="3">
    <source>
        <dbReference type="EMBL" id="RXJ69660.1"/>
    </source>
</evidence>
<dbReference type="InterPro" id="IPR011576">
    <property type="entry name" value="Pyridox_Oxase_N"/>
</dbReference>
<evidence type="ECO:0000313" key="4">
    <source>
        <dbReference type="Proteomes" id="UP000290172"/>
    </source>
</evidence>
<dbReference type="Pfam" id="PF01243">
    <property type="entry name" value="PNPOx_N"/>
    <property type="match status" value="1"/>
</dbReference>
<comment type="caution">
    <text evidence="3">The sequence shown here is derived from an EMBL/GenBank/DDBJ whole genome shotgun (WGS) entry which is preliminary data.</text>
</comment>
<protein>
    <submittedName>
        <fullName evidence="3">Pyridoxamine 5-phosphate oxidase</fullName>
    </submittedName>
</protein>
<feature type="domain" description="Pyridoxamine 5'-phosphate oxidase N-terminal" evidence="2">
    <location>
        <begin position="15"/>
        <end position="141"/>
    </location>
</feature>
<accession>A0A4Q0YGD1</accession>
<evidence type="ECO:0000256" key="1">
    <source>
        <dbReference type="ARBA" id="ARBA00023002"/>
    </source>
</evidence>
<dbReference type="GO" id="GO:0005829">
    <property type="term" value="C:cytosol"/>
    <property type="evidence" value="ECO:0007669"/>
    <property type="project" value="TreeGrafter"/>
</dbReference>
<dbReference type="AlphaFoldDB" id="A0A4Q0YGD1"/>
<dbReference type="EMBL" id="PDKJ01000002">
    <property type="protein sequence ID" value="RXJ69660.1"/>
    <property type="molecule type" value="Genomic_DNA"/>
</dbReference>
<dbReference type="PANTHER" id="PTHR35176:SF6">
    <property type="entry name" value="HEME OXYGENASE HI_0854-RELATED"/>
    <property type="match status" value="1"/>
</dbReference>
<dbReference type="InterPro" id="IPR014419">
    <property type="entry name" value="HutZ"/>
</dbReference>
<dbReference type="PIRSF" id="PIRSF004633">
    <property type="entry name" value="UCP_PLP_oxd"/>
    <property type="match status" value="1"/>
</dbReference>
<gene>
    <name evidence="3" type="ORF">CRV08_02855</name>
</gene>
<organism evidence="3 4">
    <name type="scientific">Halarcobacter ebronensis</name>
    <dbReference type="NCBI Taxonomy" id="1462615"/>
    <lineage>
        <taxon>Bacteria</taxon>
        <taxon>Pseudomonadati</taxon>
        <taxon>Campylobacterota</taxon>
        <taxon>Epsilonproteobacteria</taxon>
        <taxon>Campylobacterales</taxon>
        <taxon>Arcobacteraceae</taxon>
        <taxon>Halarcobacter</taxon>
    </lineage>
</organism>
<dbReference type="Proteomes" id="UP000290172">
    <property type="component" value="Unassembled WGS sequence"/>
</dbReference>
<dbReference type="GO" id="GO:0016627">
    <property type="term" value="F:oxidoreductase activity, acting on the CH-CH group of donors"/>
    <property type="evidence" value="ECO:0007669"/>
    <property type="project" value="TreeGrafter"/>
</dbReference>
<dbReference type="Gene3D" id="2.30.110.10">
    <property type="entry name" value="Electron Transport, Fmn-binding Protein, Chain A"/>
    <property type="match status" value="1"/>
</dbReference>
<dbReference type="PANTHER" id="PTHR35176">
    <property type="entry name" value="HEME OXYGENASE HI_0854-RELATED"/>
    <property type="match status" value="1"/>
</dbReference>
<dbReference type="GO" id="GO:0070967">
    <property type="term" value="F:coenzyme F420 binding"/>
    <property type="evidence" value="ECO:0007669"/>
    <property type="project" value="TreeGrafter"/>
</dbReference>
<dbReference type="InterPro" id="IPR012349">
    <property type="entry name" value="Split_barrel_FMN-bd"/>
</dbReference>
<name>A0A4Q0YGD1_9BACT</name>